<evidence type="ECO:0000256" key="5">
    <source>
        <dbReference type="SAM" id="Phobius"/>
    </source>
</evidence>
<dbReference type="SUPFAM" id="SSF53448">
    <property type="entry name" value="Nucleotide-diphospho-sugar transferases"/>
    <property type="match status" value="1"/>
</dbReference>
<reference evidence="7" key="2">
    <citation type="journal article" date="2018" name="Nat. Commun.">
        <title>Extreme sensitivity to ultraviolet light in the fungal pathogen causing white-nose syndrome of bats.</title>
        <authorList>
            <person name="Palmer J.M."/>
            <person name="Drees K.P."/>
            <person name="Foster J.T."/>
            <person name="Lindner D.L."/>
        </authorList>
    </citation>
    <scope>NUCLEOTIDE SEQUENCE [LARGE SCALE GENOMIC DNA]</scope>
    <source>
        <strain evidence="7">UAMH 10579</strain>
    </source>
</reference>
<dbReference type="STRING" id="342668.A0A1B8GJD2"/>
<dbReference type="GO" id="GO:0000032">
    <property type="term" value="P:cell wall mannoprotein biosynthetic process"/>
    <property type="evidence" value="ECO:0007669"/>
    <property type="project" value="TreeGrafter"/>
</dbReference>
<evidence type="ECO:0008006" key="8">
    <source>
        <dbReference type="Google" id="ProtNLM"/>
    </source>
</evidence>
<comment type="similarity">
    <text evidence="1">Belongs to the glycosyltransferase 15 family.</text>
</comment>
<dbReference type="PANTHER" id="PTHR31121">
    <property type="entry name" value="ALPHA-1,2 MANNOSYLTRANSFERASE KTR1"/>
    <property type="match status" value="1"/>
</dbReference>
<dbReference type="FunFam" id="3.90.550.10:FF:000051">
    <property type="entry name" value="Alpha-1,2-mannosyltransferase (Ktr4)"/>
    <property type="match status" value="1"/>
</dbReference>
<evidence type="ECO:0000313" key="7">
    <source>
        <dbReference type="Proteomes" id="UP000091956"/>
    </source>
</evidence>
<accession>A0A1B8GJD2</accession>
<dbReference type="EMBL" id="KV460232">
    <property type="protein sequence ID" value="OBT95906.1"/>
    <property type="molecule type" value="Genomic_DNA"/>
</dbReference>
<feature type="transmembrane region" description="Helical" evidence="5">
    <location>
        <begin position="7"/>
        <end position="26"/>
    </location>
</feature>
<dbReference type="InterPro" id="IPR029044">
    <property type="entry name" value="Nucleotide-diphossugar_trans"/>
</dbReference>
<gene>
    <name evidence="6" type="ORF">VE01_06090</name>
</gene>
<dbReference type="RefSeq" id="XP_018129639.1">
    <property type="nucleotide sequence ID" value="XM_018275544.2"/>
</dbReference>
<keyword evidence="2" id="KW-0328">Glycosyltransferase</keyword>
<dbReference type="AlphaFoldDB" id="A0A1B8GJD2"/>
<dbReference type="GO" id="GO:0016020">
    <property type="term" value="C:membrane"/>
    <property type="evidence" value="ECO:0007669"/>
    <property type="project" value="InterPro"/>
</dbReference>
<dbReference type="GO" id="GO:0006487">
    <property type="term" value="P:protein N-linked glycosylation"/>
    <property type="evidence" value="ECO:0007669"/>
    <property type="project" value="TreeGrafter"/>
</dbReference>
<dbReference type="GO" id="GO:0000026">
    <property type="term" value="F:alpha-1,2-mannosyltransferase activity"/>
    <property type="evidence" value="ECO:0007669"/>
    <property type="project" value="TreeGrafter"/>
</dbReference>
<reference evidence="6 7" key="1">
    <citation type="submission" date="2016-03" db="EMBL/GenBank/DDBJ databases">
        <title>Comparative genomics of Pseudogymnoascus destructans, the fungus causing white-nose syndrome of bats.</title>
        <authorList>
            <person name="Palmer J.M."/>
            <person name="Drees K.P."/>
            <person name="Foster J.T."/>
            <person name="Lindner D.L."/>
        </authorList>
    </citation>
    <scope>NUCLEOTIDE SEQUENCE [LARGE SCALE GENOMIC DNA]</scope>
    <source>
        <strain evidence="6 7">UAMH 10579</strain>
    </source>
</reference>
<keyword evidence="5" id="KW-0472">Membrane</keyword>
<keyword evidence="5" id="KW-0812">Transmembrane</keyword>
<evidence type="ECO:0000256" key="3">
    <source>
        <dbReference type="ARBA" id="ARBA00022679"/>
    </source>
</evidence>
<feature type="active site" description="Nucleophile" evidence="4">
    <location>
        <position position="294"/>
    </location>
</feature>
<keyword evidence="7" id="KW-1185">Reference proteome</keyword>
<dbReference type="Pfam" id="PF01793">
    <property type="entry name" value="Glyco_transf_15"/>
    <property type="match status" value="1"/>
</dbReference>
<evidence type="ECO:0000256" key="2">
    <source>
        <dbReference type="ARBA" id="ARBA00022676"/>
    </source>
</evidence>
<dbReference type="OrthoDB" id="439943at2759"/>
<name>A0A1B8GJD2_9PEZI</name>
<evidence type="ECO:0000313" key="6">
    <source>
        <dbReference type="EMBL" id="OBT95906.1"/>
    </source>
</evidence>
<evidence type="ECO:0000256" key="4">
    <source>
        <dbReference type="PIRSR" id="PIRSR018153-1"/>
    </source>
</evidence>
<organism evidence="6 7">
    <name type="scientific">Pseudogymnoascus verrucosus</name>
    <dbReference type="NCBI Taxonomy" id="342668"/>
    <lineage>
        <taxon>Eukaryota</taxon>
        <taxon>Fungi</taxon>
        <taxon>Dikarya</taxon>
        <taxon>Ascomycota</taxon>
        <taxon>Pezizomycotina</taxon>
        <taxon>Leotiomycetes</taxon>
        <taxon>Thelebolales</taxon>
        <taxon>Thelebolaceae</taxon>
        <taxon>Pseudogymnoascus</taxon>
    </lineage>
</organism>
<dbReference type="GO" id="GO:0005794">
    <property type="term" value="C:Golgi apparatus"/>
    <property type="evidence" value="ECO:0007669"/>
    <property type="project" value="TreeGrafter"/>
</dbReference>
<dbReference type="GeneID" id="28839476"/>
<dbReference type="Gene3D" id="3.90.550.10">
    <property type="entry name" value="Spore Coat Polysaccharide Biosynthesis Protein SpsA, Chain A"/>
    <property type="match status" value="1"/>
</dbReference>
<proteinExistence type="inferred from homology"/>
<evidence type="ECO:0000256" key="1">
    <source>
        <dbReference type="ARBA" id="ARBA00007677"/>
    </source>
</evidence>
<dbReference type="GO" id="GO:0006493">
    <property type="term" value="P:protein O-linked glycosylation"/>
    <property type="evidence" value="ECO:0007669"/>
    <property type="project" value="TreeGrafter"/>
</dbReference>
<dbReference type="PANTHER" id="PTHR31121:SF7">
    <property type="entry name" value="MANNOSYLTRANSFERASE KTR4-RELATED"/>
    <property type="match status" value="1"/>
</dbReference>
<dbReference type="Proteomes" id="UP000091956">
    <property type="component" value="Unassembled WGS sequence"/>
</dbReference>
<keyword evidence="3" id="KW-0808">Transferase</keyword>
<sequence length="396" mass="46025">MAVAKPIRALAFASFMICIFLFYQIYKVGVQPPKGPGDVVTSYDGGDPMNEPVGEPAGVLKRETEGYAPGPAGTARINATLLALVRNEEVKGMVQAMRDLERTWNHKFNYPWTFFNDVPFTDEFKELTSAETNAECHYELIPKEHWEVPSWVNGDLFHESTRLLAEQDIQYGEQVSYHQMCRWNSGLFYKHPALANTRYYWRVEPNVHFFCDVDYDVFAYMQDNNKTYGFTINLYDAPQSIPSLWPETIKFLAEHPEYVHDNNAMEWLTDSQRRPEHNKQANGYSTCHFWSNFEVADMDFWRSQAYEDYFNHLDRAGGFFYERWGDAPVHSVAIGLFEDSSKVHWFRDIGYQHIPFFNCPNSPKCTGCVTGRLTDGDSWLHQEDCRPNWFKYVGMG</sequence>
<dbReference type="InterPro" id="IPR002685">
    <property type="entry name" value="Glyco_trans_15"/>
</dbReference>
<protein>
    <recommendedName>
        <fullName evidence="8">Alpha 1,2-mannosyltransferase 2.4.1</fullName>
    </recommendedName>
</protein>
<keyword evidence="5" id="KW-1133">Transmembrane helix</keyword>
<dbReference type="PIRSF" id="PIRSF018153">
    <property type="entry name" value="Glyco_trans_15"/>
    <property type="match status" value="1"/>
</dbReference>